<sequence>MGIVGGRTSAADYDADMKLAKSAGIDAFALNIGTDDGTDTQLGYAYESAANNDMKVFISFDFTLFDPASSASTVGSMIATYGSQASQLLYDGKVVASSFNGDGLDVSALRSAAGDIVWLPNFHPQYGTDMTVVDGALNWMAWPNDGNNKAPQPGGTSLSVEDGDAIYRSALGPDRTYVAPVSPWFFTHYGAEVDYSKNFMFPSDTLWFDRWSHIVESQPQPPMVEVISWNDYGESHYVGRLDSPHGDDGNSKWAYGRPHSGFLDMARPFIAAYRAGSSDVSAHITDDSLVYWFRTTLKDVDCDSTDTTMADGNNSTGNYFHGRPNGWDTAQDKVYVVTLLTAPATLSMTSGDRTDTVDVPAGAAISSVDMAPGTVHLTLSRDGANIFDADAGAQVVDSCPCGIYNFNPYVGTLPAGDADELLPEGYSQIMNGLNVDSCGPY</sequence>
<dbReference type="GeneID" id="55966891"/>
<evidence type="ECO:0000313" key="1">
    <source>
        <dbReference type="EMBL" id="KAF4126924.1"/>
    </source>
</evidence>
<dbReference type="Proteomes" id="UP000749293">
    <property type="component" value="Unassembled WGS sequence"/>
</dbReference>
<organism evidence="1 2">
    <name type="scientific">Geosmithia morbida</name>
    <dbReference type="NCBI Taxonomy" id="1094350"/>
    <lineage>
        <taxon>Eukaryota</taxon>
        <taxon>Fungi</taxon>
        <taxon>Dikarya</taxon>
        <taxon>Ascomycota</taxon>
        <taxon>Pezizomycotina</taxon>
        <taxon>Sordariomycetes</taxon>
        <taxon>Hypocreomycetidae</taxon>
        <taxon>Hypocreales</taxon>
        <taxon>Bionectriaceae</taxon>
        <taxon>Geosmithia</taxon>
    </lineage>
</organism>
<evidence type="ECO:0000313" key="2">
    <source>
        <dbReference type="Proteomes" id="UP000749293"/>
    </source>
</evidence>
<dbReference type="InterPro" id="IPR005197">
    <property type="entry name" value="Glyco_hydro_71"/>
</dbReference>
<dbReference type="AlphaFoldDB" id="A0A9P4Z3T9"/>
<name>A0A9P4Z3T9_9HYPO</name>
<dbReference type="GO" id="GO:0051118">
    <property type="term" value="F:glucan endo-1,3-alpha-glucosidase activity"/>
    <property type="evidence" value="ECO:0007669"/>
    <property type="project" value="InterPro"/>
</dbReference>
<accession>A0A9P4Z3T9</accession>
<dbReference type="Gene3D" id="3.20.20.80">
    <property type="entry name" value="Glycosidases"/>
    <property type="match status" value="1"/>
</dbReference>
<dbReference type="CDD" id="cd11577">
    <property type="entry name" value="GH71"/>
    <property type="match status" value="1"/>
</dbReference>
<keyword evidence="1" id="KW-0378">Hydrolase</keyword>
<protein>
    <submittedName>
        <fullName evidence="1">Glycosyl hydrolase family 71</fullName>
    </submittedName>
</protein>
<dbReference type="Pfam" id="PF03659">
    <property type="entry name" value="Glyco_hydro_71"/>
    <property type="match status" value="1"/>
</dbReference>
<keyword evidence="2" id="KW-1185">Reference proteome</keyword>
<dbReference type="EMBL" id="JAANYQ010000001">
    <property type="protein sequence ID" value="KAF4126924.1"/>
    <property type="molecule type" value="Genomic_DNA"/>
</dbReference>
<proteinExistence type="predicted"/>
<comment type="caution">
    <text evidence="1">The sequence shown here is derived from an EMBL/GenBank/DDBJ whole genome shotgun (WGS) entry which is preliminary data.</text>
</comment>
<gene>
    <name evidence="1" type="ORF">GMORB2_0661</name>
</gene>
<dbReference type="OrthoDB" id="1046782at2759"/>
<dbReference type="RefSeq" id="XP_035325576.1">
    <property type="nucleotide sequence ID" value="XM_035462646.1"/>
</dbReference>
<reference evidence="1" key="1">
    <citation type="submission" date="2020-03" db="EMBL/GenBank/DDBJ databases">
        <title>Site-based positive gene gene selection in Geosmithia morbida across the United States reveals a broad range of putative effectors and factors for local host and environmental adapation.</title>
        <authorList>
            <person name="Onufrak A."/>
            <person name="Murdoch R.W."/>
            <person name="Gazis R."/>
            <person name="Huff M."/>
            <person name="Staton M."/>
            <person name="Klingeman W."/>
            <person name="Hadziabdic D."/>
        </authorList>
    </citation>
    <scope>NUCLEOTIDE SEQUENCE</scope>
    <source>
        <strain evidence="1">1262</strain>
    </source>
</reference>